<evidence type="ECO:0000256" key="3">
    <source>
        <dbReference type="ARBA" id="ARBA00023015"/>
    </source>
</evidence>
<protein>
    <submittedName>
        <fullName evidence="11">Putative Transcription factor</fullName>
    </submittedName>
</protein>
<evidence type="ECO:0000259" key="10">
    <source>
        <dbReference type="PROSITE" id="PS51806"/>
    </source>
</evidence>
<evidence type="ECO:0000256" key="4">
    <source>
        <dbReference type="ARBA" id="ARBA00023125"/>
    </source>
</evidence>
<evidence type="ECO:0000313" key="11">
    <source>
        <dbReference type="EMBL" id="KMZ66793.1"/>
    </source>
</evidence>
<comment type="caution">
    <text evidence="11">The sequence shown here is derived from an EMBL/GenBank/DDBJ whole genome shotgun (WGS) entry which is preliminary data.</text>
</comment>
<dbReference type="FunFam" id="1.20.5.170:FF:000019">
    <property type="entry name" value="BZIP family transcription factor"/>
    <property type="match status" value="1"/>
</dbReference>
<dbReference type="STRING" id="29655.A0A0K9PCK8"/>
<dbReference type="GO" id="GO:0043565">
    <property type="term" value="F:sequence-specific DNA binding"/>
    <property type="evidence" value="ECO:0007669"/>
    <property type="project" value="InterPro"/>
</dbReference>
<dbReference type="PROSITE" id="PS50217">
    <property type="entry name" value="BZIP"/>
    <property type="match status" value="1"/>
</dbReference>
<dbReference type="PANTHER" id="PTHR45693">
    <property type="entry name" value="TRANSCRIPTION FACTOR TGA9"/>
    <property type="match status" value="1"/>
</dbReference>
<evidence type="ECO:0000313" key="12">
    <source>
        <dbReference type="Proteomes" id="UP000036987"/>
    </source>
</evidence>
<dbReference type="Pfam" id="PF00170">
    <property type="entry name" value="bZIP_1"/>
    <property type="match status" value="1"/>
</dbReference>
<feature type="domain" description="DOG1" evidence="10">
    <location>
        <begin position="167"/>
        <end position="380"/>
    </location>
</feature>
<sequence length="385" mass="43265">MSFSSSQLVSSKRMSMYEPNQVMGMYDPSQQMGMYDPNQQMGMWVESFKGQSFENTGTSSVLEAGARVDSRLEDASHETVGTSTKYDDEQSKPKDKVLRRLAQNREAAKKSRLKKKAYVQQLESGRIKLNKLEQELQRARQQGIFIASNGDSGDSSFGLSGVANSGVATFEMEYTHWVEEQKKQNGGLRTALQKHISDVELHMLVENALSHYENLFRMKATVAKSDVFYLMSGMWKTATERFFLWIGGFRPSELLKVLSPQIEPLTDQQVSDVYSLQQSCQQAEDALSQGMDKLQQTLAETLTSDPPISSSVPIYMGQMTTAMGKLDALVSFVNQADHLRQQCLQQMNRILTTRQAARGLLALGDYLQRLWALSSIWSARPCQAT</sequence>
<keyword evidence="12" id="KW-1185">Reference proteome</keyword>
<feature type="compositionally biased region" description="Basic and acidic residues" evidence="8">
    <location>
        <begin position="85"/>
        <end position="94"/>
    </location>
</feature>
<accession>A0A0K9PCK8</accession>
<evidence type="ECO:0000256" key="8">
    <source>
        <dbReference type="SAM" id="MobiDB-lite"/>
    </source>
</evidence>
<dbReference type="CDD" id="cd14708">
    <property type="entry name" value="bZIP_HBP1b-like"/>
    <property type="match status" value="1"/>
</dbReference>
<dbReference type="OMA" id="GLNNYEH"/>
<dbReference type="SUPFAM" id="SSF57959">
    <property type="entry name" value="Leucine zipper domain"/>
    <property type="match status" value="1"/>
</dbReference>
<keyword evidence="3" id="KW-0805">Transcription regulation</keyword>
<evidence type="ECO:0000256" key="2">
    <source>
        <dbReference type="ARBA" id="ARBA00007163"/>
    </source>
</evidence>
<evidence type="ECO:0000256" key="6">
    <source>
        <dbReference type="ARBA" id="ARBA00023242"/>
    </source>
</evidence>
<dbReference type="GO" id="GO:0006351">
    <property type="term" value="P:DNA-templated transcription"/>
    <property type="evidence" value="ECO:0007669"/>
    <property type="project" value="InterPro"/>
</dbReference>
<keyword evidence="7" id="KW-0175">Coiled coil</keyword>
<dbReference type="PROSITE" id="PS51806">
    <property type="entry name" value="DOG1"/>
    <property type="match status" value="1"/>
</dbReference>
<evidence type="ECO:0000256" key="5">
    <source>
        <dbReference type="ARBA" id="ARBA00023163"/>
    </source>
</evidence>
<dbReference type="InterPro" id="IPR046347">
    <property type="entry name" value="bZIP_sf"/>
</dbReference>
<reference evidence="12" key="1">
    <citation type="journal article" date="2016" name="Nature">
        <title>The genome of the seagrass Zostera marina reveals angiosperm adaptation to the sea.</title>
        <authorList>
            <person name="Olsen J.L."/>
            <person name="Rouze P."/>
            <person name="Verhelst B."/>
            <person name="Lin Y.-C."/>
            <person name="Bayer T."/>
            <person name="Collen J."/>
            <person name="Dattolo E."/>
            <person name="De Paoli E."/>
            <person name="Dittami S."/>
            <person name="Maumus F."/>
            <person name="Michel G."/>
            <person name="Kersting A."/>
            <person name="Lauritano C."/>
            <person name="Lohaus R."/>
            <person name="Toepel M."/>
            <person name="Tonon T."/>
            <person name="Vanneste K."/>
            <person name="Amirebrahimi M."/>
            <person name="Brakel J."/>
            <person name="Bostroem C."/>
            <person name="Chovatia M."/>
            <person name="Grimwood J."/>
            <person name="Jenkins J.W."/>
            <person name="Jueterbock A."/>
            <person name="Mraz A."/>
            <person name="Stam W.T."/>
            <person name="Tice H."/>
            <person name="Bornberg-Bauer E."/>
            <person name="Green P.J."/>
            <person name="Pearson G.A."/>
            <person name="Procaccini G."/>
            <person name="Duarte C.M."/>
            <person name="Schmutz J."/>
            <person name="Reusch T.B.H."/>
            <person name="Van de Peer Y."/>
        </authorList>
    </citation>
    <scope>NUCLEOTIDE SEQUENCE [LARGE SCALE GENOMIC DNA]</scope>
    <source>
        <strain evidence="12">cv. Finnish</strain>
    </source>
</reference>
<keyword evidence="6" id="KW-0539">Nucleus</keyword>
<feature type="domain" description="BZIP" evidence="9">
    <location>
        <begin position="94"/>
        <end position="138"/>
    </location>
</feature>
<comment type="subcellular location">
    <subcellularLocation>
        <location evidence="1">Nucleus</location>
    </subcellularLocation>
</comment>
<keyword evidence="4" id="KW-0238">DNA-binding</keyword>
<dbReference type="Proteomes" id="UP000036987">
    <property type="component" value="Unassembled WGS sequence"/>
</dbReference>
<dbReference type="OrthoDB" id="2015618at2759"/>
<name>A0A0K9PCK8_ZOSMR</name>
<proteinExistence type="inferred from homology"/>
<dbReference type="GO" id="GO:0005634">
    <property type="term" value="C:nucleus"/>
    <property type="evidence" value="ECO:0007669"/>
    <property type="project" value="UniProtKB-SubCell"/>
</dbReference>
<dbReference type="PANTHER" id="PTHR45693:SF36">
    <property type="entry name" value="TRANSCRIPTION FACTOR TGA4"/>
    <property type="match status" value="1"/>
</dbReference>
<evidence type="ECO:0000259" key="9">
    <source>
        <dbReference type="PROSITE" id="PS50217"/>
    </source>
</evidence>
<feature type="coiled-coil region" evidence="7">
    <location>
        <begin position="115"/>
        <end position="142"/>
    </location>
</feature>
<dbReference type="Pfam" id="PF14144">
    <property type="entry name" value="DOG1"/>
    <property type="match status" value="1"/>
</dbReference>
<evidence type="ECO:0000256" key="1">
    <source>
        <dbReference type="ARBA" id="ARBA00004123"/>
    </source>
</evidence>
<dbReference type="AlphaFoldDB" id="A0A0K9PCK8"/>
<dbReference type="Gene3D" id="1.20.5.170">
    <property type="match status" value="1"/>
</dbReference>
<comment type="similarity">
    <text evidence="2">Belongs to the bZIP family.</text>
</comment>
<organism evidence="11 12">
    <name type="scientific">Zostera marina</name>
    <name type="common">Eelgrass</name>
    <dbReference type="NCBI Taxonomy" id="29655"/>
    <lineage>
        <taxon>Eukaryota</taxon>
        <taxon>Viridiplantae</taxon>
        <taxon>Streptophyta</taxon>
        <taxon>Embryophyta</taxon>
        <taxon>Tracheophyta</taxon>
        <taxon>Spermatophyta</taxon>
        <taxon>Magnoliopsida</taxon>
        <taxon>Liliopsida</taxon>
        <taxon>Zosteraceae</taxon>
        <taxon>Zostera</taxon>
    </lineage>
</organism>
<dbReference type="PROSITE" id="PS00036">
    <property type="entry name" value="BZIP_BASIC"/>
    <property type="match status" value="1"/>
</dbReference>
<dbReference type="SMART" id="SM00338">
    <property type="entry name" value="BRLZ"/>
    <property type="match status" value="1"/>
</dbReference>
<dbReference type="InterPro" id="IPR004827">
    <property type="entry name" value="bZIP"/>
</dbReference>
<feature type="region of interest" description="Disordered" evidence="8">
    <location>
        <begin position="69"/>
        <end position="94"/>
    </location>
</feature>
<keyword evidence="5" id="KW-0804">Transcription</keyword>
<dbReference type="GO" id="GO:0003700">
    <property type="term" value="F:DNA-binding transcription factor activity"/>
    <property type="evidence" value="ECO:0007669"/>
    <property type="project" value="InterPro"/>
</dbReference>
<gene>
    <name evidence="11" type="ORF">ZOSMA_289G00340</name>
</gene>
<dbReference type="EMBL" id="LFYR01000957">
    <property type="protein sequence ID" value="KMZ66793.1"/>
    <property type="molecule type" value="Genomic_DNA"/>
</dbReference>
<evidence type="ECO:0000256" key="7">
    <source>
        <dbReference type="SAM" id="Coils"/>
    </source>
</evidence>
<dbReference type="InterPro" id="IPR025422">
    <property type="entry name" value="TGA_domain"/>
</dbReference>